<dbReference type="Proteomes" id="UP001055102">
    <property type="component" value="Unassembled WGS sequence"/>
</dbReference>
<proteinExistence type="predicted"/>
<protein>
    <submittedName>
        <fullName evidence="1">Uncharacterized protein</fullName>
    </submittedName>
</protein>
<evidence type="ECO:0000313" key="1">
    <source>
        <dbReference type="EMBL" id="GJE04943.1"/>
    </source>
</evidence>
<evidence type="ECO:0000313" key="2">
    <source>
        <dbReference type="Proteomes" id="UP001055102"/>
    </source>
</evidence>
<comment type="caution">
    <text evidence="1">The sequence shown here is derived from an EMBL/GenBank/DDBJ whole genome shotgun (WGS) entry which is preliminary data.</text>
</comment>
<organism evidence="1 2">
    <name type="scientific">Methylobacterium jeotgali</name>
    <dbReference type="NCBI Taxonomy" id="381630"/>
    <lineage>
        <taxon>Bacteria</taxon>
        <taxon>Pseudomonadati</taxon>
        <taxon>Pseudomonadota</taxon>
        <taxon>Alphaproteobacteria</taxon>
        <taxon>Hyphomicrobiales</taxon>
        <taxon>Methylobacteriaceae</taxon>
        <taxon>Methylobacterium</taxon>
    </lineage>
</organism>
<reference evidence="1" key="2">
    <citation type="submission" date="2021-08" db="EMBL/GenBank/DDBJ databases">
        <authorList>
            <person name="Tani A."/>
            <person name="Ola A."/>
            <person name="Ogura Y."/>
            <person name="Katsura K."/>
            <person name="Hayashi T."/>
        </authorList>
    </citation>
    <scope>NUCLEOTIDE SEQUENCE</scope>
    <source>
        <strain evidence="1">LMG 23639</strain>
    </source>
</reference>
<accession>A0ABQ4SSZ0</accession>
<name>A0ABQ4SSZ0_9HYPH</name>
<keyword evidence="2" id="KW-1185">Reference proteome</keyword>
<reference evidence="1" key="1">
    <citation type="journal article" date="2021" name="Front. Microbiol.">
        <title>Comprehensive Comparative Genomics and Phenotyping of Methylobacterium Species.</title>
        <authorList>
            <person name="Alessa O."/>
            <person name="Ogura Y."/>
            <person name="Fujitani Y."/>
            <person name="Takami H."/>
            <person name="Hayashi T."/>
            <person name="Sahin N."/>
            <person name="Tani A."/>
        </authorList>
    </citation>
    <scope>NUCLEOTIDE SEQUENCE</scope>
    <source>
        <strain evidence="1">LMG 23639</strain>
    </source>
</reference>
<gene>
    <name evidence="1" type="ORF">AOPFMNJM_0235</name>
</gene>
<sequence length="80" mass="9524">MPWRRPEPADADWLAGNPWIGRFGDETVAVAAFEGRRWIVRERDWHGWPDPPRYVLLVVEGETVWAARDFDRWPRAWLLP</sequence>
<dbReference type="EMBL" id="BPQR01000003">
    <property type="protein sequence ID" value="GJE04943.1"/>
    <property type="molecule type" value="Genomic_DNA"/>
</dbReference>
<dbReference type="RefSeq" id="WP_238273668.1">
    <property type="nucleotide sequence ID" value="NZ_BPQR01000003.1"/>
</dbReference>